<gene>
    <name evidence="2" type="ORF">FXN65_13200</name>
</gene>
<evidence type="ECO:0000313" key="3">
    <source>
        <dbReference type="Proteomes" id="UP000327179"/>
    </source>
</evidence>
<dbReference type="AlphaFoldDB" id="A0A5J6QKE5"/>
<dbReference type="Proteomes" id="UP000327179">
    <property type="component" value="Chromosome"/>
</dbReference>
<accession>A0A5J6QKE5</accession>
<organism evidence="2 3">
    <name type="scientific">Metapseudomonas lalkuanensis</name>
    <dbReference type="NCBI Taxonomy" id="2604832"/>
    <lineage>
        <taxon>Bacteria</taxon>
        <taxon>Pseudomonadati</taxon>
        <taxon>Pseudomonadota</taxon>
        <taxon>Gammaproteobacteria</taxon>
        <taxon>Pseudomonadales</taxon>
        <taxon>Pseudomonadaceae</taxon>
        <taxon>Metapseudomonas</taxon>
    </lineage>
</organism>
<keyword evidence="1" id="KW-1133">Transmembrane helix</keyword>
<dbReference type="KEGG" id="plal:FXN65_13200"/>
<evidence type="ECO:0000313" key="2">
    <source>
        <dbReference type="EMBL" id="QEY62984.1"/>
    </source>
</evidence>
<keyword evidence="3" id="KW-1185">Reference proteome</keyword>
<evidence type="ECO:0008006" key="4">
    <source>
        <dbReference type="Google" id="ProtNLM"/>
    </source>
</evidence>
<keyword evidence="1" id="KW-0812">Transmembrane</keyword>
<feature type="transmembrane region" description="Helical" evidence="1">
    <location>
        <begin position="253"/>
        <end position="275"/>
    </location>
</feature>
<proteinExistence type="predicted"/>
<reference evidence="2 3" key="1">
    <citation type="submission" date="2019-08" db="EMBL/GenBank/DDBJ databases">
        <title>Whole-genome Sequencing of e-waste polymer degrading bacterium Pseudomonas sp. strain PE08.</title>
        <authorList>
            <person name="Kirdat K."/>
            <person name="Debbarma P."/>
            <person name="Narawade N."/>
            <person name="Suyal D."/>
            <person name="Thorat V."/>
            <person name="Shouche Y."/>
            <person name="Goel R."/>
            <person name="Yadav A."/>
        </authorList>
    </citation>
    <scope>NUCLEOTIDE SEQUENCE [LARGE SCALE GENOMIC DNA]</scope>
    <source>
        <strain evidence="2 3">PE08</strain>
    </source>
</reference>
<keyword evidence="1" id="KW-0472">Membrane</keyword>
<dbReference type="EMBL" id="CP043311">
    <property type="protein sequence ID" value="QEY62984.1"/>
    <property type="molecule type" value="Genomic_DNA"/>
</dbReference>
<sequence length="344" mass="39413">MKFRNFLRVQQDECLSSWVYRCSQSKKGQKFKILSDAYIDSDPDFDLVAPFFTPDIASLGLDVALFQRCFQARSEWVLPWAERVVYCPACFHEDIAAGWLPYWRKGWCYLHAPICIKHRRLLAVAEHYNPFVDKAWIAFAEDCVSPHDPDTRCRLPWRHPPVSKEVVYLAAKAQRFLHAAHVYATVRLIDGVTLSSAEVLKVSRFLLEYFLFPRLRPPKGDGVARGMQHSVGRIGERMTREQAKAVGCSDSDVFSRMTALILVGCVFGIVSAALFQSVARSLALTIYLERGGAYEIGCHGFTFLTMKEHREAVQFFENLSDVMKSRLSCFMRGLKDYRYKMGSY</sequence>
<name>A0A5J6QKE5_9GAMM</name>
<protein>
    <recommendedName>
        <fullName evidence="4">TniQ family protein</fullName>
    </recommendedName>
</protein>
<evidence type="ECO:0000256" key="1">
    <source>
        <dbReference type="SAM" id="Phobius"/>
    </source>
</evidence>
<dbReference type="RefSeq" id="WP_151133639.1">
    <property type="nucleotide sequence ID" value="NZ_CP043311.1"/>
</dbReference>